<evidence type="ECO:0000313" key="2">
    <source>
        <dbReference type="Proteomes" id="UP000199409"/>
    </source>
</evidence>
<sequence length="64" mass="6964">MSEAINTDCKDPAGHWKHLCELRKQGKGDEVNALMADPGHKCLNCNAVAKQAQNLCNPSPFSKV</sequence>
<name>A0A1H3XQC2_9BACT</name>
<dbReference type="Proteomes" id="UP000199409">
    <property type="component" value="Unassembled WGS sequence"/>
</dbReference>
<organism evidence="1 2">
    <name type="scientific">Desulfuromusa kysingii</name>
    <dbReference type="NCBI Taxonomy" id="37625"/>
    <lineage>
        <taxon>Bacteria</taxon>
        <taxon>Pseudomonadati</taxon>
        <taxon>Thermodesulfobacteriota</taxon>
        <taxon>Desulfuromonadia</taxon>
        <taxon>Desulfuromonadales</taxon>
        <taxon>Geopsychrobacteraceae</taxon>
        <taxon>Desulfuromusa</taxon>
    </lineage>
</organism>
<dbReference type="AlphaFoldDB" id="A0A1H3XQC2"/>
<gene>
    <name evidence="1" type="ORF">SAMN05660420_01045</name>
</gene>
<accession>A0A1H3XQC2</accession>
<keyword evidence="2" id="KW-1185">Reference proteome</keyword>
<evidence type="ECO:0000313" key="1">
    <source>
        <dbReference type="EMBL" id="SEA00762.1"/>
    </source>
</evidence>
<protein>
    <submittedName>
        <fullName evidence="1">Uncharacterized protein</fullName>
    </submittedName>
</protein>
<reference evidence="1 2" key="1">
    <citation type="submission" date="2016-10" db="EMBL/GenBank/DDBJ databases">
        <authorList>
            <person name="de Groot N.N."/>
        </authorList>
    </citation>
    <scope>NUCLEOTIDE SEQUENCE [LARGE SCALE GENOMIC DNA]</scope>
    <source>
        <strain evidence="1 2">DSM 7343</strain>
    </source>
</reference>
<proteinExistence type="predicted"/>
<dbReference type="EMBL" id="FNQN01000002">
    <property type="protein sequence ID" value="SEA00762.1"/>
    <property type="molecule type" value="Genomic_DNA"/>
</dbReference>
<dbReference type="RefSeq" id="WP_092345394.1">
    <property type="nucleotide sequence ID" value="NZ_FNQN01000002.1"/>
</dbReference>
<dbReference type="OrthoDB" id="5432346at2"/>